<feature type="signal peptide" evidence="3">
    <location>
        <begin position="1"/>
        <end position="18"/>
    </location>
</feature>
<dbReference type="Pfam" id="PF02140">
    <property type="entry name" value="SUEL_Lectin"/>
    <property type="match status" value="2"/>
</dbReference>
<feature type="domain" description="SUEL-type lectin" evidence="4">
    <location>
        <begin position="126"/>
        <end position="215"/>
    </location>
</feature>
<sequence>VTCHIALIFPVLAAACLHTYIFTCMSLSTTCGNHVHRLSCETGVIIVQNSLYGRADGETCAGGKTAEEVANTACSLESADNTIKTMCNGKKVCEVTPAIFTTDPCNDTFKYLETSYSCVPAIHLIACEHSLAHLQCDAGQIIHVYHADFGRRDPNICSFRRDKERLQNVKCSRPTNKVAERCNRRSSCSMRAASSVFEDACPNTYKYLELTYTCQRKYLKGESHTV</sequence>
<evidence type="ECO:0000313" key="6">
    <source>
        <dbReference type="Proteomes" id="UP000261340"/>
    </source>
</evidence>
<evidence type="ECO:0000256" key="2">
    <source>
        <dbReference type="ARBA" id="ARBA00022737"/>
    </source>
</evidence>
<dbReference type="FunFam" id="2.60.120.740:FF:000001">
    <property type="entry name" value="Adhesion G protein-coupled receptor L2"/>
    <property type="match status" value="1"/>
</dbReference>
<dbReference type="InterPro" id="IPR043159">
    <property type="entry name" value="Lectin_gal-bd_sf"/>
</dbReference>
<organism evidence="5 6">
    <name type="scientific">Amphilophus citrinellus</name>
    <name type="common">Midas cichlid</name>
    <name type="synonym">Cichlasoma citrinellum</name>
    <dbReference type="NCBI Taxonomy" id="61819"/>
    <lineage>
        <taxon>Eukaryota</taxon>
        <taxon>Metazoa</taxon>
        <taxon>Chordata</taxon>
        <taxon>Craniata</taxon>
        <taxon>Vertebrata</taxon>
        <taxon>Euteleostomi</taxon>
        <taxon>Actinopterygii</taxon>
        <taxon>Neopterygii</taxon>
        <taxon>Teleostei</taxon>
        <taxon>Neoteleostei</taxon>
        <taxon>Acanthomorphata</taxon>
        <taxon>Ovalentaria</taxon>
        <taxon>Cichlomorphae</taxon>
        <taxon>Cichliformes</taxon>
        <taxon>Cichlidae</taxon>
        <taxon>New World cichlids</taxon>
        <taxon>Cichlasomatinae</taxon>
        <taxon>Heroini</taxon>
        <taxon>Amphilophus</taxon>
    </lineage>
</organism>
<name>A0A3Q0T249_AMPCI</name>
<dbReference type="Gene3D" id="2.60.120.740">
    <property type="match status" value="2"/>
</dbReference>
<reference evidence="5" key="2">
    <citation type="submission" date="2025-09" db="UniProtKB">
        <authorList>
            <consortium name="Ensembl"/>
        </authorList>
    </citation>
    <scope>IDENTIFICATION</scope>
</reference>
<feature type="chain" id="PRO_5018619891" description="SUEL-type lectin domain-containing protein" evidence="3">
    <location>
        <begin position="19"/>
        <end position="226"/>
    </location>
</feature>
<accession>A0A3Q0T249</accession>
<evidence type="ECO:0000313" key="5">
    <source>
        <dbReference type="Ensembl" id="ENSACIP00000031181.1"/>
    </source>
</evidence>
<dbReference type="GeneTree" id="ENSGT00940000154285"/>
<reference evidence="5" key="1">
    <citation type="submission" date="2025-08" db="UniProtKB">
        <authorList>
            <consortium name="Ensembl"/>
        </authorList>
    </citation>
    <scope>IDENTIFICATION</scope>
</reference>
<keyword evidence="2" id="KW-0677">Repeat</keyword>
<dbReference type="PROSITE" id="PS50228">
    <property type="entry name" value="SUEL_LECTIN"/>
    <property type="match status" value="2"/>
</dbReference>
<protein>
    <recommendedName>
        <fullName evidence="4">SUEL-type lectin domain-containing protein</fullName>
    </recommendedName>
</protein>
<dbReference type="CDD" id="cd22835">
    <property type="entry name" value="Gal_Rha_Lectin_SML_rpt2"/>
    <property type="match status" value="1"/>
</dbReference>
<keyword evidence="1" id="KW-0430">Lectin</keyword>
<keyword evidence="6" id="KW-1185">Reference proteome</keyword>
<evidence type="ECO:0000259" key="4">
    <source>
        <dbReference type="PROSITE" id="PS50228"/>
    </source>
</evidence>
<dbReference type="AlphaFoldDB" id="A0A3Q0T249"/>
<dbReference type="OMA" id="EVAYACQ"/>
<dbReference type="CDD" id="cd22833">
    <property type="entry name" value="Gal_Rha_Lectin_CSL1-2_RBL_SML_rpt1"/>
    <property type="match status" value="1"/>
</dbReference>
<evidence type="ECO:0000256" key="1">
    <source>
        <dbReference type="ARBA" id="ARBA00022734"/>
    </source>
</evidence>
<keyword evidence="3" id="KW-0732">Signal</keyword>
<dbReference type="Ensembl" id="ENSACIT00000031997.1">
    <property type="protein sequence ID" value="ENSACIP00000031181.1"/>
    <property type="gene ID" value="ENSACIG00000024101.1"/>
</dbReference>
<proteinExistence type="predicted"/>
<dbReference type="Proteomes" id="UP000261340">
    <property type="component" value="Unplaced"/>
</dbReference>
<feature type="domain" description="SUEL-type lectin" evidence="4">
    <location>
        <begin position="30"/>
        <end position="119"/>
    </location>
</feature>
<evidence type="ECO:0000256" key="3">
    <source>
        <dbReference type="SAM" id="SignalP"/>
    </source>
</evidence>
<dbReference type="PANTHER" id="PTHR46780">
    <property type="entry name" value="PROTEIN EVA-1"/>
    <property type="match status" value="1"/>
</dbReference>
<dbReference type="GO" id="GO:0030246">
    <property type="term" value="F:carbohydrate binding"/>
    <property type="evidence" value="ECO:0007669"/>
    <property type="project" value="UniProtKB-KW"/>
</dbReference>
<dbReference type="InterPro" id="IPR000922">
    <property type="entry name" value="Lectin_gal-bd_dom"/>
</dbReference>